<dbReference type="OrthoDB" id="126569at2759"/>
<evidence type="ECO:0000313" key="5">
    <source>
        <dbReference type="EMBL" id="GMF65303.1"/>
    </source>
</evidence>
<sequence>MSVSALKKAIKAENPATITCDAKDLKVYLAKTADRAWLSSRSEDVKKLKKGEKTDLIEALTEEDQELQAEDSLEDVLEENHMPTPQSRQIHVLVLVPKEDDDVVLIEPPSTIPNVSSDGL</sequence>
<gene>
    <name evidence="5" type="ORF">Plil01_001798800</name>
</gene>
<evidence type="ECO:0000256" key="1">
    <source>
        <dbReference type="ARBA" id="ARBA00004340"/>
    </source>
</evidence>
<feature type="domain" description="Crinkler effector protein N-terminal" evidence="4">
    <location>
        <begin position="2"/>
        <end position="94"/>
    </location>
</feature>
<dbReference type="InterPro" id="IPR045379">
    <property type="entry name" value="Crinkler_N"/>
</dbReference>
<keyword evidence="3" id="KW-0964">Secreted</keyword>
<dbReference type="EMBL" id="BSXW01012460">
    <property type="protein sequence ID" value="GMF65303.1"/>
    <property type="molecule type" value="Genomic_DNA"/>
</dbReference>
<comment type="caution">
    <text evidence="5">The sequence shown here is derived from an EMBL/GenBank/DDBJ whole genome shotgun (WGS) entry which is preliminary data.</text>
</comment>
<keyword evidence="6" id="KW-1185">Reference proteome</keyword>
<protein>
    <submittedName>
        <fullName evidence="5">Unnamed protein product</fullName>
    </submittedName>
</protein>
<organism evidence="5 6">
    <name type="scientific">Phytophthora lilii</name>
    <dbReference type="NCBI Taxonomy" id="2077276"/>
    <lineage>
        <taxon>Eukaryota</taxon>
        <taxon>Sar</taxon>
        <taxon>Stramenopiles</taxon>
        <taxon>Oomycota</taxon>
        <taxon>Peronosporomycetes</taxon>
        <taxon>Peronosporales</taxon>
        <taxon>Peronosporaceae</taxon>
        <taxon>Phytophthora</taxon>
    </lineage>
</organism>
<proteinExistence type="predicted"/>
<evidence type="ECO:0000256" key="3">
    <source>
        <dbReference type="ARBA" id="ARBA00022525"/>
    </source>
</evidence>
<accession>A0A9W6YHR5</accession>
<name>A0A9W6YHR5_9STRA</name>
<dbReference type="AlphaFoldDB" id="A0A9W6YHR5"/>
<dbReference type="GO" id="GO:0005576">
    <property type="term" value="C:extracellular region"/>
    <property type="evidence" value="ECO:0007669"/>
    <property type="project" value="UniProtKB-SubCell"/>
</dbReference>
<evidence type="ECO:0000259" key="4">
    <source>
        <dbReference type="Pfam" id="PF20147"/>
    </source>
</evidence>
<dbReference type="GO" id="GO:0043657">
    <property type="term" value="C:host cell"/>
    <property type="evidence" value="ECO:0007669"/>
    <property type="project" value="UniProtKB-SubCell"/>
</dbReference>
<evidence type="ECO:0000313" key="6">
    <source>
        <dbReference type="Proteomes" id="UP001165083"/>
    </source>
</evidence>
<dbReference type="Proteomes" id="UP001165083">
    <property type="component" value="Unassembled WGS sequence"/>
</dbReference>
<reference evidence="5" key="1">
    <citation type="submission" date="2023-04" db="EMBL/GenBank/DDBJ databases">
        <title>Phytophthora lilii NBRC 32176.</title>
        <authorList>
            <person name="Ichikawa N."/>
            <person name="Sato H."/>
            <person name="Tonouchi N."/>
        </authorList>
    </citation>
    <scope>NUCLEOTIDE SEQUENCE</scope>
    <source>
        <strain evidence="5">NBRC 32176</strain>
    </source>
</reference>
<dbReference type="Pfam" id="PF20147">
    <property type="entry name" value="Crinkler"/>
    <property type="match status" value="1"/>
</dbReference>
<comment type="subcellular location">
    <subcellularLocation>
        <location evidence="1">Host cell</location>
    </subcellularLocation>
    <subcellularLocation>
        <location evidence="2">Secreted</location>
    </subcellularLocation>
</comment>
<evidence type="ECO:0000256" key="2">
    <source>
        <dbReference type="ARBA" id="ARBA00004613"/>
    </source>
</evidence>